<feature type="compositionally biased region" description="Polar residues" evidence="1">
    <location>
        <begin position="341"/>
        <end position="386"/>
    </location>
</feature>
<feature type="compositionally biased region" description="Low complexity" evidence="1">
    <location>
        <begin position="661"/>
        <end position="675"/>
    </location>
</feature>
<feature type="compositionally biased region" description="Polar residues" evidence="1">
    <location>
        <begin position="777"/>
        <end position="797"/>
    </location>
</feature>
<dbReference type="GeneID" id="43586188"/>
<gene>
    <name evidence="2" type="ORF">CI109_106857</name>
</gene>
<accession>A0AAJ8LPL3</accession>
<evidence type="ECO:0000313" key="2">
    <source>
        <dbReference type="EMBL" id="WWD22366.1"/>
    </source>
</evidence>
<feature type="compositionally biased region" description="Polar residues" evidence="1">
    <location>
        <begin position="755"/>
        <end position="764"/>
    </location>
</feature>
<dbReference type="KEGG" id="ksn:43586188"/>
<feature type="compositionally biased region" description="Pro residues" evidence="1">
    <location>
        <begin position="676"/>
        <end position="685"/>
    </location>
</feature>
<name>A0AAJ8LPL3_9TREE</name>
<evidence type="ECO:0000256" key="1">
    <source>
        <dbReference type="SAM" id="MobiDB-lite"/>
    </source>
</evidence>
<feature type="region of interest" description="Disordered" evidence="1">
    <location>
        <begin position="289"/>
        <end position="323"/>
    </location>
</feature>
<reference evidence="2" key="1">
    <citation type="submission" date="2017-08" db="EMBL/GenBank/DDBJ databases">
        <authorList>
            <person name="Cuomo C."/>
            <person name="Billmyre B."/>
            <person name="Heitman J."/>
        </authorList>
    </citation>
    <scope>NUCLEOTIDE SEQUENCE</scope>
    <source>
        <strain evidence="2">CBS 12478</strain>
    </source>
</reference>
<feature type="region of interest" description="Disordered" evidence="1">
    <location>
        <begin position="139"/>
        <end position="208"/>
    </location>
</feature>
<feature type="region of interest" description="Disordered" evidence="1">
    <location>
        <begin position="1052"/>
        <end position="1137"/>
    </location>
</feature>
<feature type="compositionally biased region" description="Polar residues" evidence="1">
    <location>
        <begin position="1090"/>
        <end position="1099"/>
    </location>
</feature>
<feature type="region of interest" description="Disordered" evidence="1">
    <location>
        <begin position="742"/>
        <end position="799"/>
    </location>
</feature>
<reference evidence="2" key="2">
    <citation type="submission" date="2024-01" db="EMBL/GenBank/DDBJ databases">
        <title>Comparative genomics of Cryptococcus and Kwoniella reveals pathogenesis evolution and contrasting modes of karyotype evolution via chromosome fusion or intercentromeric recombination.</title>
        <authorList>
            <person name="Coelho M.A."/>
            <person name="David-Palma M."/>
            <person name="Shea T."/>
            <person name="Bowers K."/>
            <person name="McGinley-Smith S."/>
            <person name="Mohammad A.W."/>
            <person name="Gnirke A."/>
            <person name="Yurkov A.M."/>
            <person name="Nowrousian M."/>
            <person name="Sun S."/>
            <person name="Cuomo C.A."/>
            <person name="Heitman J."/>
        </authorList>
    </citation>
    <scope>NUCLEOTIDE SEQUENCE</scope>
    <source>
        <strain evidence="2">CBS 12478</strain>
    </source>
</reference>
<feature type="compositionally biased region" description="Polar residues" evidence="1">
    <location>
        <begin position="78"/>
        <end position="97"/>
    </location>
</feature>
<dbReference type="EMBL" id="CP144063">
    <property type="protein sequence ID" value="WWD22366.1"/>
    <property type="molecule type" value="Genomic_DNA"/>
</dbReference>
<feature type="compositionally biased region" description="Basic and acidic residues" evidence="1">
    <location>
        <begin position="34"/>
        <end position="43"/>
    </location>
</feature>
<feature type="compositionally biased region" description="Basic and acidic residues" evidence="1">
    <location>
        <begin position="176"/>
        <end position="190"/>
    </location>
</feature>
<feature type="compositionally biased region" description="Polar residues" evidence="1">
    <location>
        <begin position="421"/>
        <end position="441"/>
    </location>
</feature>
<feature type="region of interest" description="Disordered" evidence="1">
    <location>
        <begin position="230"/>
        <end position="254"/>
    </location>
</feature>
<feature type="compositionally biased region" description="Basic residues" evidence="1">
    <location>
        <begin position="1065"/>
        <end position="1077"/>
    </location>
</feature>
<feature type="compositionally biased region" description="Polar residues" evidence="1">
    <location>
        <begin position="580"/>
        <end position="605"/>
    </location>
</feature>
<feature type="compositionally biased region" description="Polar residues" evidence="1">
    <location>
        <begin position="242"/>
        <end position="254"/>
    </location>
</feature>
<evidence type="ECO:0000313" key="3">
    <source>
        <dbReference type="Proteomes" id="UP000322225"/>
    </source>
</evidence>
<proteinExistence type="predicted"/>
<feature type="compositionally biased region" description="Polar residues" evidence="1">
    <location>
        <begin position="1052"/>
        <end position="1064"/>
    </location>
</feature>
<dbReference type="RefSeq" id="XP_031863635.2">
    <property type="nucleotide sequence ID" value="XM_032002078.2"/>
</dbReference>
<protein>
    <submittedName>
        <fullName evidence="2">Uncharacterized protein</fullName>
    </submittedName>
</protein>
<feature type="region of interest" description="Disordered" evidence="1">
    <location>
        <begin position="1"/>
        <end position="127"/>
    </location>
</feature>
<dbReference type="AlphaFoldDB" id="A0AAJ8LPL3"/>
<feature type="region of interest" description="Disordered" evidence="1">
    <location>
        <begin position="554"/>
        <end position="605"/>
    </location>
</feature>
<dbReference type="Proteomes" id="UP000322225">
    <property type="component" value="Chromosome 13"/>
</dbReference>
<keyword evidence="3" id="KW-1185">Reference proteome</keyword>
<organism evidence="2 3">
    <name type="scientific">Kwoniella shandongensis</name>
    <dbReference type="NCBI Taxonomy" id="1734106"/>
    <lineage>
        <taxon>Eukaryota</taxon>
        <taxon>Fungi</taxon>
        <taxon>Dikarya</taxon>
        <taxon>Basidiomycota</taxon>
        <taxon>Agaricomycotina</taxon>
        <taxon>Tremellomycetes</taxon>
        <taxon>Tremellales</taxon>
        <taxon>Cryptococcaceae</taxon>
        <taxon>Kwoniella</taxon>
    </lineage>
</organism>
<feature type="region of interest" description="Disordered" evidence="1">
    <location>
        <begin position="335"/>
        <end position="495"/>
    </location>
</feature>
<sequence length="1137" mass="124279">MISANRPPLRSLSPITELTTPNSLRTLTLPQDDADYRSEHPDQHDDDDDASVYSKHSTDTVTQDAPPLNHTVPPRLTTGATTTADSNNHARQRTTSLPIRGRGNSPTLPVRSPYRPRPLPLHSRSFSTSDRYVPFSFRSAPLPGGLLPPPRNPPPKVKPSRPLTPPPPLKLVHRRTVSDEARDRIPSSHEENEDEEGHSAVTESSDSNHITVARVGIEAGSGLHQSWPMFGADSDERKTSPKKQSMSETDLTRSATRVSLERLSYPVLLNVPLEEFPAATSLKDSSRFSPRLLKKKSRSPPGTRLWGDSNRPNSYHGKPKPGGVLVANVTGANRLSPLGSPIQSNQEMVEQSGTTPVGRNAARQSSRSPDSLKSTDSRTTPPSRNNTTHRRRVSGLLSSIFGSDAQRDGNMTRKLSKRSRNANGSLISHTPPSSSPNTAGQADSDESPAPLQLQRAIRTSGTFGIPDDGSDIYGAHGYHRSPSLENPPGSASSRVAFGRAESTDGSVITHSEGVRRVLYVENLMEEEEGPGEGAPLIDEESTFYDAAQTELKESGPVGQVGNGHYTAFDESSHPDHPTDQLPSRRNSTRISQPSTALAGDTTSRRNSAISEMNSFHDRPYSSAVYIHGNDIPEHQDIHTDMGNSRYVSPHSTPRSRPRPQSPSQHASPRLKTPEPTFIPPLPPGQNPTSELPLLIASHLLSTHAAALMRHSTTIQEINRSMRRMAQESLDWGSVLMEMAQKTPSSESDMPDGLPITSSAPSRRTSAVYDGVPLPRASDTSLGENAMTSRPHTPFTSRTHSREYDPVQAAYDNLTAMPTRPSLTRRLARAQERERKGESLPADLLKEAERLGQQGWASLHVAEEAWTSAMEQLGQIVEVSQEVEHEVPVPVSGGSQSRAGIASTRTSTTTYDYDRHSTLSPLSAVAHAFPVASQPQPGDSVPPSSSSYQLDPTTSFLPNMIHSPTSPQYPSSREVEDKDATIKIRPRPKAVHAFSNPLIQPVDQHLSTRPVSQIPERGYTDDQLRVQLHSNSGEESAPSSSLDMSRARNSLINSTSTSATHNAAKSTRRLKKSTRHNHTATGSTGDDEQRGNTIRSNVTRNSKDEQMDYGCVSKGSGRSRSERMRKHWWSRRTNEVDQ</sequence>
<feature type="compositionally biased region" description="Polar residues" evidence="1">
    <location>
        <begin position="13"/>
        <end position="29"/>
    </location>
</feature>
<feature type="compositionally biased region" description="Pro residues" evidence="1">
    <location>
        <begin position="146"/>
        <end position="169"/>
    </location>
</feature>
<feature type="region of interest" description="Disordered" evidence="1">
    <location>
        <begin position="633"/>
        <end position="690"/>
    </location>
</feature>